<evidence type="ECO:0000256" key="1">
    <source>
        <dbReference type="SAM" id="MobiDB-lite"/>
    </source>
</evidence>
<accession>A0A6M6E5Z1</accession>
<reference evidence="3 4" key="1">
    <citation type="submission" date="2019-10" db="EMBL/GenBank/DDBJ databases">
        <title>Complete genome sequences for adaption low water activity.</title>
        <authorList>
            <person name="Zhao L."/>
            <person name="Zhong J."/>
        </authorList>
    </citation>
    <scope>NUCLEOTIDE SEQUENCE [LARGE SCALE GENOMIC DNA]</scope>
    <source>
        <strain evidence="3 4">FDU301</strain>
        <plasmid evidence="4">pfdu301a</plasmid>
    </source>
</reference>
<sequence>MKKIYPVLIASALVFSVTACSSNSEEVSKEENSSSGSSERKNESGFVVKTKGNDQQASEQAILDIRMFFSYIDDENVPKIAELLRHTEGGNIVPNNKDVEDFIQEWKTYNFKETADLIVIDTDDLIKEKREEAENFNHQIYWMICSYGGDVNNKLSKVIVVANYNGKFYMVDDVPVSSGMDAIQKRHWDKYDLVDSDQVEVEEIPNTSEKDIDPEEMPDTANGTVKPRELNPNTQEGAKRESKSSEKDGIAPNDDVSTAEQENPPKEYNYDNSNGYIIGESRLKEVLNETFSTYPDLIGSYVEEVHRDGDYGFKVVTNTKTIYVLFKSKDGKKWAITDIATGNKLIENGIKVSGEKVVLFNKTQFDYSNRENHSISDSVFSQALDEIFAEYSYVVGSEMISFQRKAEDEIVVQTDMRNIRVKIMESGDWAIWDHNSAKPILEDEGSLP</sequence>
<geneLocation type="plasmid" evidence="4">
    <name>pfdu301a</name>
</geneLocation>
<evidence type="ECO:0000256" key="2">
    <source>
        <dbReference type="SAM" id="SignalP"/>
    </source>
</evidence>
<keyword evidence="3" id="KW-0614">Plasmid</keyword>
<proteinExistence type="predicted"/>
<dbReference type="PROSITE" id="PS51257">
    <property type="entry name" value="PROKAR_LIPOPROTEIN"/>
    <property type="match status" value="1"/>
</dbReference>
<feature type="region of interest" description="Disordered" evidence="1">
    <location>
        <begin position="197"/>
        <end position="273"/>
    </location>
</feature>
<protein>
    <submittedName>
        <fullName evidence="3">Uncharacterized protein</fullName>
    </submittedName>
</protein>
<dbReference type="RefSeq" id="WP_171777909.1">
    <property type="nucleotide sequence ID" value="NZ_CP045273.1"/>
</dbReference>
<feature type="signal peptide" evidence="2">
    <location>
        <begin position="1"/>
        <end position="19"/>
    </location>
</feature>
<name>A0A6M6E5Z1_PRIMG</name>
<dbReference type="EMBL" id="CP045273">
    <property type="protein sequence ID" value="QJX79927.1"/>
    <property type="molecule type" value="Genomic_DNA"/>
</dbReference>
<evidence type="ECO:0000313" key="4">
    <source>
        <dbReference type="Proteomes" id="UP000501076"/>
    </source>
</evidence>
<evidence type="ECO:0000313" key="3">
    <source>
        <dbReference type="EMBL" id="QJX79927.1"/>
    </source>
</evidence>
<keyword evidence="2" id="KW-0732">Signal</keyword>
<organism evidence="3 4">
    <name type="scientific">Priestia megaterium</name>
    <name type="common">Bacillus megaterium</name>
    <dbReference type="NCBI Taxonomy" id="1404"/>
    <lineage>
        <taxon>Bacteria</taxon>
        <taxon>Bacillati</taxon>
        <taxon>Bacillota</taxon>
        <taxon>Bacilli</taxon>
        <taxon>Bacillales</taxon>
        <taxon>Bacillaceae</taxon>
        <taxon>Priestia</taxon>
    </lineage>
</organism>
<gene>
    <name evidence="3" type="ORF">FDZ14_27895</name>
</gene>
<feature type="chain" id="PRO_5038569267" evidence="2">
    <location>
        <begin position="20"/>
        <end position="448"/>
    </location>
</feature>
<feature type="compositionally biased region" description="Basic and acidic residues" evidence="1">
    <location>
        <begin position="237"/>
        <end position="249"/>
    </location>
</feature>
<feature type="region of interest" description="Disordered" evidence="1">
    <location>
        <begin position="25"/>
        <end position="47"/>
    </location>
</feature>
<feature type="compositionally biased region" description="Basic and acidic residues" evidence="1">
    <location>
        <begin position="26"/>
        <end position="43"/>
    </location>
</feature>
<dbReference type="AlphaFoldDB" id="A0A6M6E5Z1"/>
<dbReference type="Proteomes" id="UP000501076">
    <property type="component" value="Plasmid pFDU301A"/>
</dbReference>